<feature type="region of interest" description="Disordered" evidence="3">
    <location>
        <begin position="17"/>
        <end position="55"/>
    </location>
</feature>
<dbReference type="InterPro" id="IPR057541">
    <property type="entry name" value="PACS1/2_N"/>
</dbReference>
<evidence type="ECO:0000256" key="3">
    <source>
        <dbReference type="SAM" id="MobiDB-lite"/>
    </source>
</evidence>
<dbReference type="Pfam" id="PF25332">
    <property type="entry name" value="C2_PACS_N"/>
    <property type="match status" value="1"/>
</dbReference>
<feature type="compositionally biased region" description="Polar residues" evidence="3">
    <location>
        <begin position="480"/>
        <end position="497"/>
    </location>
</feature>
<dbReference type="PANTHER" id="PTHR13280">
    <property type="entry name" value="PHOSPHOFURIN ACIDIC CLUSTER SORTING PROTEIN"/>
    <property type="match status" value="1"/>
</dbReference>
<dbReference type="InterPro" id="IPR019381">
    <property type="entry name" value="PACS1/2_C"/>
</dbReference>
<dbReference type="GO" id="GO:0072659">
    <property type="term" value="P:protein localization to plasma membrane"/>
    <property type="evidence" value="ECO:0007669"/>
    <property type="project" value="TreeGrafter"/>
</dbReference>
<dbReference type="Ensembl" id="ENSHHUT00000036065.1">
    <property type="protein sequence ID" value="ENSHHUP00000034676.1"/>
    <property type="gene ID" value="ENSHHUG00000021572.1"/>
</dbReference>
<evidence type="ECO:0000313" key="6">
    <source>
        <dbReference type="Ensembl" id="ENSHHUP00000034676.1"/>
    </source>
</evidence>
<evidence type="ECO:0000259" key="4">
    <source>
        <dbReference type="Pfam" id="PF10254"/>
    </source>
</evidence>
<feature type="region of interest" description="Disordered" evidence="3">
    <location>
        <begin position="465"/>
        <end position="501"/>
    </location>
</feature>
<name>A0A4W5M7K6_9TELE</name>
<proteinExistence type="inferred from homology"/>
<evidence type="ECO:0000256" key="1">
    <source>
        <dbReference type="ARBA" id="ARBA00008590"/>
    </source>
</evidence>
<organism evidence="6 7">
    <name type="scientific">Hucho hucho</name>
    <name type="common">huchen</name>
    <dbReference type="NCBI Taxonomy" id="62062"/>
    <lineage>
        <taxon>Eukaryota</taxon>
        <taxon>Metazoa</taxon>
        <taxon>Chordata</taxon>
        <taxon>Craniata</taxon>
        <taxon>Vertebrata</taxon>
        <taxon>Euteleostomi</taxon>
        <taxon>Actinopterygii</taxon>
        <taxon>Neopterygii</taxon>
        <taxon>Teleostei</taxon>
        <taxon>Protacanthopterygii</taxon>
        <taxon>Salmoniformes</taxon>
        <taxon>Salmonidae</taxon>
        <taxon>Salmoninae</taxon>
        <taxon>Hucho</taxon>
    </lineage>
</organism>
<reference evidence="6" key="3">
    <citation type="submission" date="2025-09" db="UniProtKB">
        <authorList>
            <consortium name="Ensembl"/>
        </authorList>
    </citation>
    <scope>IDENTIFICATION</scope>
</reference>
<evidence type="ECO:0000256" key="2">
    <source>
        <dbReference type="ARBA" id="ARBA00022553"/>
    </source>
</evidence>
<feature type="compositionally biased region" description="Acidic residues" evidence="3">
    <location>
        <begin position="242"/>
        <end position="259"/>
    </location>
</feature>
<feature type="compositionally biased region" description="Gly residues" evidence="3">
    <location>
        <begin position="41"/>
        <end position="54"/>
    </location>
</feature>
<comment type="similarity">
    <text evidence="1">Belongs to the PACS family.</text>
</comment>
<dbReference type="PANTHER" id="PTHR13280:SF14">
    <property type="entry name" value="PHOSPHOFURIN ACIDIC CLUSTER SORTING PROTEIN 1"/>
    <property type="match status" value="1"/>
</dbReference>
<feature type="region of interest" description="Disordered" evidence="3">
    <location>
        <begin position="216"/>
        <end position="264"/>
    </location>
</feature>
<evidence type="ECO:0000259" key="5">
    <source>
        <dbReference type="Pfam" id="PF25332"/>
    </source>
</evidence>
<sequence length="896" mass="98490">MMAAAVERGGVRAAFLNPGSGGGGIGGPPPAPMPTAPGAAVGAGGMGSNSGGSDGPMPVPMNLFATWEIDRSSPSCVPRLCSLTLKKLIVLKELDRELSSVVIAVKIQGSKRILRSNEYVLPPDGLMETDLELTFSLQYPHFLKRDANRLQIMLQRRKRYKNRTILGYKTLAVGVINMAEVMQHPTDGAQILGLHSNVKEVPVRAAELSVYSLSSQPIDHEDGSGQPGTKAKALDRSPDMDNYSEDDDDSYSSEQEASDDAVQPVVRHSTSYSFSLCTLVDTKLSFSPSLSSSLSFTLLLQQPNFKQKFVALLKRFKVTDEVSITCFNCSTQEVEEDLDLLYDSLEVYNQSDSGPEMEDNESVLSTPKPKLKPFFEGMSHSSSQTEIGSLHSQKSQPRDLACIVSTHKHTHTHTHTHSLHFVTSGYLVFVNTFFLLRFLSSGSTWLSASLGPCLFVVHSKAENKLQRRPRSTSMKDRQNSKAQSDRTSSIDSETSPESRIVPRKSVYDQLNQILISDEQLPESIILINTTDWQGQYLSEILHEHSQPIVCTISGADVHAAFNTIVTRIQRFCNCNAQTPPTIKVAVAGDQSYLSTILRCFVEQLANKTPDWLSYIRFLVIPVGTHPLAKHMSSFDSKFNNIFMDAGWRDLFGRLEAPTSDNIDVAGRVSQYLAGASVSHQCPISEITRLNQIKMHFSGLDSDDAVMGSINMLASPPPQPGPPYMKDLTCTPPPSPSVSATLAGAGSPVTGGEVMGLQVDYWTCHGVDKKKEGEKRDVGIKNTLKSNFRSLQVSRIPNGGELTPPPGMAMTVVMKEKNKKVIFLSKKPKEKEVDSKSQVIEGISRLICTAKHQHTMLRVSIDGVEWNDVKFFQLAAQWPTHVKHFPVGIFGYTKPTM</sequence>
<accession>A0A4W5M7K6</accession>
<evidence type="ECO:0000313" key="7">
    <source>
        <dbReference type="Proteomes" id="UP000314982"/>
    </source>
</evidence>
<dbReference type="AlphaFoldDB" id="A0A4W5M7K6"/>
<dbReference type="Pfam" id="PF10254">
    <property type="entry name" value="Pacs-1"/>
    <property type="match status" value="2"/>
</dbReference>
<reference evidence="7" key="1">
    <citation type="submission" date="2018-06" db="EMBL/GenBank/DDBJ databases">
        <title>Genome assembly of Danube salmon.</title>
        <authorList>
            <person name="Macqueen D.J."/>
            <person name="Gundappa M.K."/>
        </authorList>
    </citation>
    <scope>NUCLEOTIDE SEQUENCE [LARGE SCALE GENOMIC DNA]</scope>
</reference>
<feature type="domain" description="Phosphofurin acidic cluster sorting protein 1/2 N-terminal C2" evidence="5">
    <location>
        <begin position="59"/>
        <end position="188"/>
    </location>
</feature>
<dbReference type="GO" id="GO:0044325">
    <property type="term" value="F:transmembrane transporter binding"/>
    <property type="evidence" value="ECO:0007669"/>
    <property type="project" value="TreeGrafter"/>
</dbReference>
<keyword evidence="2" id="KW-0597">Phosphoprotein</keyword>
<protein>
    <submittedName>
        <fullName evidence="6">Si:ch211-126j24.1</fullName>
    </submittedName>
</protein>
<dbReference type="Proteomes" id="UP000314982">
    <property type="component" value="Unassembled WGS sequence"/>
</dbReference>
<feature type="domain" description="Phosphofurin acidic cluster sorting protein 1/2 C-terminal" evidence="4">
    <location>
        <begin position="697"/>
        <end position="891"/>
    </location>
</feature>
<dbReference type="GeneTree" id="ENSGT00950000183209"/>
<keyword evidence="7" id="KW-1185">Reference proteome</keyword>
<reference evidence="6" key="2">
    <citation type="submission" date="2025-08" db="UniProtKB">
        <authorList>
            <consortium name="Ensembl"/>
        </authorList>
    </citation>
    <scope>IDENTIFICATION</scope>
</reference>
<feature type="domain" description="Phosphofurin acidic cluster sorting protein 1/2 C-terminal" evidence="4">
    <location>
        <begin position="506"/>
        <end position="687"/>
    </location>
</feature>